<gene>
    <name evidence="8" type="ORF">DW040_06130</name>
    <name evidence="7" type="ORF">DWW07_01220</name>
</gene>
<dbReference type="PANTHER" id="PTHR43401:SF2">
    <property type="entry name" value="L-THREONINE 3-DEHYDROGENASE"/>
    <property type="match status" value="1"/>
</dbReference>
<sequence length="369" mass="40260">MEIKKSRVAMMTEVQKFEIQEYDIPEVGDNEMLIRVEGCGVCGTDVHEYKSDPMNCLPIVLGHEGTGEIVKMGKNVTVDFTGKPVKVGDKIVTSVIPCGECESCKTMPDRAGLCDNIGCYGLMADDEKHLNGWFADYLLLREGSTFFKVNEFDVNTRIMIEPLSVGVQAVERAKSTGLISFNTTCVVNGAGPIGIAVLTVLKTMGITNAILVDGNEKRLDLGKKIGAAATLNFMDYPSSEALVEKVKELTGGVGAGFVFQTTGNAKGFQNAMKFTKRGGGFCEVGFFVELGEVSIDPHKDICFKEITMVGSYAYAPQNYPRTIEMIRRAIEIGIPVSEMVTDWYPLEKIDDAFKKNMSMEGLKIAVGSK</sequence>
<dbReference type="PROSITE" id="PS00059">
    <property type="entry name" value="ADH_ZINC"/>
    <property type="match status" value="1"/>
</dbReference>
<reference evidence="9 10" key="1">
    <citation type="submission" date="2018-08" db="EMBL/GenBank/DDBJ databases">
        <title>A genome reference for cultivated species of the human gut microbiota.</title>
        <authorList>
            <person name="Zou Y."/>
            <person name="Xue W."/>
            <person name="Luo G."/>
        </authorList>
    </citation>
    <scope>NUCLEOTIDE SEQUENCE [LARGE SCALE GENOMIC DNA]</scope>
    <source>
        <strain evidence="7 9">AF14-23</strain>
        <strain evidence="8 10">AF39-4</strain>
    </source>
</reference>
<dbReference type="Proteomes" id="UP000265828">
    <property type="component" value="Unassembled WGS sequence"/>
</dbReference>
<comment type="similarity">
    <text evidence="4">Belongs to the zinc-containing alcohol dehydrogenase family.</text>
</comment>
<evidence type="ECO:0000256" key="3">
    <source>
        <dbReference type="ARBA" id="ARBA00023002"/>
    </source>
</evidence>
<organism evidence="7 9">
    <name type="scientific">Blautia obeum</name>
    <dbReference type="NCBI Taxonomy" id="40520"/>
    <lineage>
        <taxon>Bacteria</taxon>
        <taxon>Bacillati</taxon>
        <taxon>Bacillota</taxon>
        <taxon>Clostridia</taxon>
        <taxon>Lachnospirales</taxon>
        <taxon>Lachnospiraceae</taxon>
        <taxon>Blautia</taxon>
    </lineage>
</organism>
<dbReference type="Gene3D" id="3.90.180.10">
    <property type="entry name" value="Medium-chain alcohol dehydrogenases, catalytic domain"/>
    <property type="match status" value="1"/>
</dbReference>
<feature type="domain" description="Alcohol dehydrogenase-like N-terminal" evidence="6">
    <location>
        <begin position="28"/>
        <end position="144"/>
    </location>
</feature>
<dbReference type="PANTHER" id="PTHR43401">
    <property type="entry name" value="L-THREONINE 3-DEHYDROGENASE"/>
    <property type="match status" value="1"/>
</dbReference>
<dbReference type="InterPro" id="IPR013149">
    <property type="entry name" value="ADH-like_C"/>
</dbReference>
<dbReference type="InterPro" id="IPR036291">
    <property type="entry name" value="NAD(P)-bd_dom_sf"/>
</dbReference>
<dbReference type="Proteomes" id="UP000284267">
    <property type="component" value="Unassembled WGS sequence"/>
</dbReference>
<dbReference type="EMBL" id="QROE01000002">
    <property type="protein sequence ID" value="RHK96771.1"/>
    <property type="molecule type" value="Genomic_DNA"/>
</dbReference>
<evidence type="ECO:0000256" key="2">
    <source>
        <dbReference type="ARBA" id="ARBA00022833"/>
    </source>
</evidence>
<keyword evidence="1 4" id="KW-0479">Metal-binding</keyword>
<dbReference type="GO" id="GO:0016491">
    <property type="term" value="F:oxidoreductase activity"/>
    <property type="evidence" value="ECO:0007669"/>
    <property type="project" value="UniProtKB-KW"/>
</dbReference>
<dbReference type="RefSeq" id="WP_117627935.1">
    <property type="nucleotide sequence ID" value="NZ_CABJDZ010000002.1"/>
</dbReference>
<evidence type="ECO:0000313" key="7">
    <source>
        <dbReference type="EMBL" id="RGV66343.1"/>
    </source>
</evidence>
<dbReference type="Gene3D" id="3.40.50.720">
    <property type="entry name" value="NAD(P)-binding Rossmann-like Domain"/>
    <property type="match status" value="1"/>
</dbReference>
<evidence type="ECO:0000256" key="1">
    <source>
        <dbReference type="ARBA" id="ARBA00022723"/>
    </source>
</evidence>
<evidence type="ECO:0000313" key="10">
    <source>
        <dbReference type="Proteomes" id="UP000284267"/>
    </source>
</evidence>
<evidence type="ECO:0000313" key="9">
    <source>
        <dbReference type="Proteomes" id="UP000265828"/>
    </source>
</evidence>
<dbReference type="InterPro" id="IPR002328">
    <property type="entry name" value="ADH_Zn_CS"/>
</dbReference>
<dbReference type="GO" id="GO:0008270">
    <property type="term" value="F:zinc ion binding"/>
    <property type="evidence" value="ECO:0007669"/>
    <property type="project" value="InterPro"/>
</dbReference>
<keyword evidence="3" id="KW-0560">Oxidoreductase</keyword>
<keyword evidence="2 4" id="KW-0862">Zinc</keyword>
<dbReference type="InterPro" id="IPR050129">
    <property type="entry name" value="Zn_alcohol_dh"/>
</dbReference>
<comment type="cofactor">
    <cofactor evidence="4">
        <name>Zn(2+)</name>
        <dbReference type="ChEBI" id="CHEBI:29105"/>
    </cofactor>
</comment>
<dbReference type="Pfam" id="PF00107">
    <property type="entry name" value="ADH_zinc_N"/>
    <property type="match status" value="1"/>
</dbReference>
<comment type="caution">
    <text evidence="7">The sequence shown here is derived from an EMBL/GenBank/DDBJ whole genome shotgun (WGS) entry which is preliminary data.</text>
</comment>
<dbReference type="SUPFAM" id="SSF50129">
    <property type="entry name" value="GroES-like"/>
    <property type="match status" value="1"/>
</dbReference>
<proteinExistence type="inferred from homology"/>
<dbReference type="InterPro" id="IPR011032">
    <property type="entry name" value="GroES-like_sf"/>
</dbReference>
<dbReference type="SUPFAM" id="SSF51735">
    <property type="entry name" value="NAD(P)-binding Rossmann-fold domains"/>
    <property type="match status" value="1"/>
</dbReference>
<evidence type="ECO:0000313" key="8">
    <source>
        <dbReference type="EMBL" id="RHK96771.1"/>
    </source>
</evidence>
<protein>
    <submittedName>
        <fullName evidence="7">Theronine dehydrogenase</fullName>
    </submittedName>
</protein>
<evidence type="ECO:0000259" key="5">
    <source>
        <dbReference type="Pfam" id="PF00107"/>
    </source>
</evidence>
<accession>A0A395XAW5</accession>
<dbReference type="Pfam" id="PF08240">
    <property type="entry name" value="ADH_N"/>
    <property type="match status" value="1"/>
</dbReference>
<evidence type="ECO:0000256" key="4">
    <source>
        <dbReference type="RuleBase" id="RU361277"/>
    </source>
</evidence>
<dbReference type="InterPro" id="IPR013154">
    <property type="entry name" value="ADH-like_N"/>
</dbReference>
<dbReference type="EMBL" id="QRZI01000001">
    <property type="protein sequence ID" value="RGV66343.1"/>
    <property type="molecule type" value="Genomic_DNA"/>
</dbReference>
<dbReference type="AlphaFoldDB" id="A0A395XAW5"/>
<feature type="domain" description="Alcohol dehydrogenase-like C-terminal" evidence="5">
    <location>
        <begin position="192"/>
        <end position="326"/>
    </location>
</feature>
<name>A0A395XAW5_9FIRM</name>
<evidence type="ECO:0000259" key="6">
    <source>
        <dbReference type="Pfam" id="PF08240"/>
    </source>
</evidence>